<organism evidence="1 2">
    <name type="scientific">Pseudobacteriovorax antillogorgiicola</name>
    <dbReference type="NCBI Taxonomy" id="1513793"/>
    <lineage>
        <taxon>Bacteria</taxon>
        <taxon>Pseudomonadati</taxon>
        <taxon>Bdellovibrionota</taxon>
        <taxon>Oligoflexia</taxon>
        <taxon>Oligoflexales</taxon>
        <taxon>Pseudobacteriovoracaceae</taxon>
        <taxon>Pseudobacteriovorax</taxon>
    </lineage>
</organism>
<dbReference type="AlphaFoldDB" id="A0A1Y6B716"/>
<dbReference type="Proteomes" id="UP000192907">
    <property type="component" value="Unassembled WGS sequence"/>
</dbReference>
<gene>
    <name evidence="1" type="ORF">SAMN06296036_10153</name>
</gene>
<protein>
    <submittedName>
        <fullName evidence="1">Uncharacterized protein</fullName>
    </submittedName>
</protein>
<proteinExistence type="predicted"/>
<dbReference type="EMBL" id="FWZT01000001">
    <property type="protein sequence ID" value="SME87879.1"/>
    <property type="molecule type" value="Genomic_DNA"/>
</dbReference>
<evidence type="ECO:0000313" key="2">
    <source>
        <dbReference type="Proteomes" id="UP000192907"/>
    </source>
</evidence>
<evidence type="ECO:0000313" key="1">
    <source>
        <dbReference type="EMBL" id="SME87879.1"/>
    </source>
</evidence>
<name>A0A1Y6B716_9BACT</name>
<accession>A0A1Y6B716</accession>
<sequence length="77" mass="8604">MDWNVVKVPEGSKLYRIHKFTYMHSGVNYLLEINEDGSSWIGHGEHATDKNSVIPSVNGKSVEDCLNQLISSINSRG</sequence>
<dbReference type="STRING" id="1513793.SAMN06296036_10153"/>
<dbReference type="OrthoDB" id="9807137at2"/>
<dbReference type="RefSeq" id="WP_132314803.1">
    <property type="nucleotide sequence ID" value="NZ_FWZT01000001.1"/>
</dbReference>
<keyword evidence="2" id="KW-1185">Reference proteome</keyword>
<reference evidence="2" key="1">
    <citation type="submission" date="2017-04" db="EMBL/GenBank/DDBJ databases">
        <authorList>
            <person name="Varghese N."/>
            <person name="Submissions S."/>
        </authorList>
    </citation>
    <scope>NUCLEOTIDE SEQUENCE [LARGE SCALE GENOMIC DNA]</scope>
    <source>
        <strain evidence="2">RKEM611</strain>
    </source>
</reference>